<protein>
    <submittedName>
        <fullName evidence="3">Glycosyltransferase</fullName>
    </submittedName>
</protein>
<keyword evidence="3" id="KW-0808">Transferase</keyword>
<gene>
    <name evidence="3" type="ORF">B9Q17_03755</name>
</gene>
<evidence type="ECO:0000259" key="1">
    <source>
        <dbReference type="Pfam" id="PF00534"/>
    </source>
</evidence>
<reference evidence="3 4" key="1">
    <citation type="submission" date="2017-06" db="EMBL/GenBank/DDBJ databases">
        <title>Draft genome sequence of the halophilic bacterium Marinobacter vinifirmus FB1.</title>
        <authorList>
            <person name="Stepanov V.G."/>
            <person name="Roberts D.J."/>
            <person name="Fox G.E."/>
        </authorList>
    </citation>
    <scope>NUCLEOTIDE SEQUENCE [LARGE SCALE GENOMIC DNA]</scope>
    <source>
        <strain evidence="3 4">FB1</strain>
    </source>
</reference>
<evidence type="ECO:0000313" key="3">
    <source>
        <dbReference type="EMBL" id="OZC37245.1"/>
    </source>
</evidence>
<proteinExistence type="predicted"/>
<dbReference type="EMBL" id="NEFY01000002">
    <property type="protein sequence ID" value="OZC37245.1"/>
    <property type="molecule type" value="Genomic_DNA"/>
</dbReference>
<dbReference type="GO" id="GO:0016757">
    <property type="term" value="F:glycosyltransferase activity"/>
    <property type="evidence" value="ECO:0007669"/>
    <property type="project" value="InterPro"/>
</dbReference>
<sequence length="377" mass="41608">MGSPKNTSPQPKVLHVTFNMGIGGTEQVIRQLVLGSRGQEVEHEIVCIDGQVGAIGEQMREDGIPVHRISRAPGFDWKLIRGLRNLIRAQDVSIVHCHQYTPFLYGRLAALRTGAKVVFTEHGRFYPDRYRCKAALINPLLALLTPAIVAISGATRDALAKYEFMPKSKIQVIYNGIQPLKANPARISELRSELGIPEDSFVYGTVSRLDPVKNQTMMLQSFARCLKDYPESYLLMVGDGPERQALEALAASLGLSEKVCFTGFINEPAQHLALMDAFLLSSHTEGTSMTLLEAMSLGLPAVVTAVGGNVEVVEHELSGLIAPDSDTAAFAKEMVRLQQQTTLREKISEAARDRFQSRFSAEAMVKSYLRIYYQLLS</sequence>
<dbReference type="Proteomes" id="UP000216984">
    <property type="component" value="Unassembled WGS sequence"/>
</dbReference>
<comment type="caution">
    <text evidence="3">The sequence shown here is derived from an EMBL/GenBank/DDBJ whole genome shotgun (WGS) entry which is preliminary data.</text>
</comment>
<dbReference type="PANTHER" id="PTHR12526">
    <property type="entry name" value="GLYCOSYLTRANSFERASE"/>
    <property type="match status" value="1"/>
</dbReference>
<dbReference type="AlphaFoldDB" id="A0A7Z1DWH9"/>
<evidence type="ECO:0000313" key="4">
    <source>
        <dbReference type="Proteomes" id="UP000216984"/>
    </source>
</evidence>
<organism evidence="3 4">
    <name type="scientific">Marinobacter vinifirmus</name>
    <dbReference type="NCBI Taxonomy" id="355591"/>
    <lineage>
        <taxon>Bacteria</taxon>
        <taxon>Pseudomonadati</taxon>
        <taxon>Pseudomonadota</taxon>
        <taxon>Gammaproteobacteria</taxon>
        <taxon>Pseudomonadales</taxon>
        <taxon>Marinobacteraceae</taxon>
        <taxon>Marinobacter</taxon>
    </lineage>
</organism>
<dbReference type="Gene3D" id="3.40.50.2000">
    <property type="entry name" value="Glycogen Phosphorylase B"/>
    <property type="match status" value="2"/>
</dbReference>
<dbReference type="PANTHER" id="PTHR12526:SF630">
    <property type="entry name" value="GLYCOSYLTRANSFERASE"/>
    <property type="match status" value="1"/>
</dbReference>
<accession>A0A7Z1DWH9</accession>
<dbReference type="Pfam" id="PF00534">
    <property type="entry name" value="Glycos_transf_1"/>
    <property type="match status" value="1"/>
</dbReference>
<feature type="domain" description="Glycosyl transferase family 1" evidence="1">
    <location>
        <begin position="189"/>
        <end position="353"/>
    </location>
</feature>
<name>A0A7Z1DWH9_9GAMM</name>
<dbReference type="GO" id="GO:1901135">
    <property type="term" value="P:carbohydrate derivative metabolic process"/>
    <property type="evidence" value="ECO:0007669"/>
    <property type="project" value="UniProtKB-ARBA"/>
</dbReference>
<dbReference type="SUPFAM" id="SSF53756">
    <property type="entry name" value="UDP-Glycosyltransferase/glycogen phosphorylase"/>
    <property type="match status" value="1"/>
</dbReference>
<dbReference type="Pfam" id="PF13439">
    <property type="entry name" value="Glyco_transf_4"/>
    <property type="match status" value="1"/>
</dbReference>
<feature type="domain" description="Glycosyltransferase subfamily 4-like N-terminal" evidence="2">
    <location>
        <begin position="22"/>
        <end position="178"/>
    </location>
</feature>
<dbReference type="InterPro" id="IPR001296">
    <property type="entry name" value="Glyco_trans_1"/>
</dbReference>
<dbReference type="InterPro" id="IPR028098">
    <property type="entry name" value="Glyco_trans_4-like_N"/>
</dbReference>
<keyword evidence="4" id="KW-1185">Reference proteome</keyword>
<dbReference type="RefSeq" id="WP_094624111.1">
    <property type="nucleotide sequence ID" value="NZ_NEFY01000002.1"/>
</dbReference>
<evidence type="ECO:0000259" key="2">
    <source>
        <dbReference type="Pfam" id="PF13439"/>
    </source>
</evidence>